<evidence type="ECO:0000256" key="8">
    <source>
        <dbReference type="ARBA" id="ARBA00012964"/>
    </source>
</evidence>
<comment type="subunit">
    <text evidence="7">Homodimer.</text>
</comment>
<evidence type="ECO:0000256" key="9">
    <source>
        <dbReference type="ARBA" id="ARBA00022723"/>
    </source>
</evidence>
<keyword evidence="9" id="KW-0479">Metal-binding</keyword>
<comment type="cofactor">
    <cofactor evidence="2">
        <name>Mn(2+)</name>
        <dbReference type="ChEBI" id="CHEBI:29035"/>
    </cofactor>
</comment>
<dbReference type="PANTHER" id="PTHR11845">
    <property type="entry name" value="5'-DEOXYNUCLEOTIDASE HDDC2"/>
    <property type="match status" value="1"/>
</dbReference>
<dbReference type="GO" id="GO:0009159">
    <property type="term" value="P:deoxyribonucleoside monophosphate catabolic process"/>
    <property type="evidence" value="ECO:0007669"/>
    <property type="project" value="UniProtKB-ARBA"/>
</dbReference>
<dbReference type="GO" id="GO:0005737">
    <property type="term" value="C:cytoplasm"/>
    <property type="evidence" value="ECO:0007669"/>
    <property type="project" value="TreeGrafter"/>
</dbReference>
<dbReference type="EC" id="3.1.3.89" evidence="8"/>
<evidence type="ECO:0000256" key="12">
    <source>
        <dbReference type="ARBA" id="ARBA00023285"/>
    </source>
</evidence>
<evidence type="ECO:0000256" key="3">
    <source>
        <dbReference type="ARBA" id="ARBA00001941"/>
    </source>
</evidence>
<keyword evidence="12" id="KW-0170">Cobalt</keyword>
<dbReference type="Proteomes" id="UP000054538">
    <property type="component" value="Unassembled WGS sequence"/>
</dbReference>
<reference evidence="14 15" key="1">
    <citation type="submission" date="2014-04" db="EMBL/GenBank/DDBJ databases">
        <authorList>
            <consortium name="DOE Joint Genome Institute"/>
            <person name="Kuo A."/>
            <person name="Kohler A."/>
            <person name="Jargeat P."/>
            <person name="Nagy L.G."/>
            <person name="Floudas D."/>
            <person name="Copeland A."/>
            <person name="Barry K.W."/>
            <person name="Cichocki N."/>
            <person name="Veneault-Fourrey C."/>
            <person name="LaButti K."/>
            <person name="Lindquist E.A."/>
            <person name="Lipzen A."/>
            <person name="Lundell T."/>
            <person name="Morin E."/>
            <person name="Murat C."/>
            <person name="Sun H."/>
            <person name="Tunlid A."/>
            <person name="Henrissat B."/>
            <person name="Grigoriev I.V."/>
            <person name="Hibbett D.S."/>
            <person name="Martin F."/>
            <person name="Nordberg H.P."/>
            <person name="Cantor M.N."/>
            <person name="Hua S.X."/>
        </authorList>
    </citation>
    <scope>NUCLEOTIDE SEQUENCE [LARGE SCALE GENOMIC DNA]</scope>
    <source>
        <strain evidence="14 15">Ve08.2h10</strain>
    </source>
</reference>
<dbReference type="OrthoDB" id="10254258at2759"/>
<dbReference type="HOGENOM" id="CLU_039453_2_1_1"/>
<name>A0A0D0DBQ9_9AGAM</name>
<comment type="catalytic activity">
    <reaction evidence="1">
        <text>a 2'-deoxyribonucleoside 5'-phosphate + H2O = a 2'-deoxyribonucleoside + phosphate</text>
        <dbReference type="Rhea" id="RHEA:36167"/>
        <dbReference type="ChEBI" id="CHEBI:15377"/>
        <dbReference type="ChEBI" id="CHEBI:18274"/>
        <dbReference type="ChEBI" id="CHEBI:43474"/>
        <dbReference type="ChEBI" id="CHEBI:65317"/>
        <dbReference type="EC" id="3.1.3.89"/>
    </reaction>
</comment>
<proteinExistence type="inferred from homology"/>
<dbReference type="Pfam" id="PF13023">
    <property type="entry name" value="HD_3"/>
    <property type="match status" value="1"/>
</dbReference>
<dbReference type="SUPFAM" id="SSF109604">
    <property type="entry name" value="HD-domain/PDEase-like"/>
    <property type="match status" value="1"/>
</dbReference>
<gene>
    <name evidence="14" type="ORF">PAXRUDRAFT_155946</name>
</gene>
<protein>
    <recommendedName>
        <fullName evidence="8">5'-deoxynucleotidase</fullName>
        <ecNumber evidence="8">3.1.3.89</ecNumber>
    </recommendedName>
</protein>
<evidence type="ECO:0000256" key="11">
    <source>
        <dbReference type="ARBA" id="ARBA00022842"/>
    </source>
</evidence>
<keyword evidence="15" id="KW-1185">Reference proteome</keyword>
<evidence type="ECO:0000256" key="7">
    <source>
        <dbReference type="ARBA" id="ARBA00011738"/>
    </source>
</evidence>
<dbReference type="InterPro" id="IPR006674">
    <property type="entry name" value="HD_domain"/>
</dbReference>
<evidence type="ECO:0000256" key="2">
    <source>
        <dbReference type="ARBA" id="ARBA00001936"/>
    </source>
</evidence>
<dbReference type="FunFam" id="1.10.3210.10:FF:000011">
    <property type="entry name" value="HD domain-containing protein 2"/>
    <property type="match status" value="1"/>
</dbReference>
<evidence type="ECO:0000256" key="4">
    <source>
        <dbReference type="ARBA" id="ARBA00001946"/>
    </source>
</evidence>
<evidence type="ECO:0000313" key="15">
    <source>
        <dbReference type="Proteomes" id="UP000054538"/>
    </source>
</evidence>
<evidence type="ECO:0000313" key="14">
    <source>
        <dbReference type="EMBL" id="KIK81526.1"/>
    </source>
</evidence>
<comment type="cofactor">
    <cofactor evidence="3">
        <name>Co(2+)</name>
        <dbReference type="ChEBI" id="CHEBI:48828"/>
    </cofactor>
</comment>
<comment type="similarity">
    <text evidence="6">Belongs to the HDDC2 family.</text>
</comment>
<evidence type="ECO:0000256" key="5">
    <source>
        <dbReference type="ARBA" id="ARBA00004074"/>
    </source>
</evidence>
<dbReference type="InterPro" id="IPR039356">
    <property type="entry name" value="YfbR/HDDC2"/>
</dbReference>
<dbReference type="EMBL" id="KN825783">
    <property type="protein sequence ID" value="KIK81526.1"/>
    <property type="molecule type" value="Genomic_DNA"/>
</dbReference>
<feature type="domain" description="HD" evidence="13">
    <location>
        <begin position="36"/>
        <end position="181"/>
    </location>
</feature>
<dbReference type="FunCoup" id="A0A0D0DBQ9">
    <property type="interactions" value="150"/>
</dbReference>
<evidence type="ECO:0000259" key="13">
    <source>
        <dbReference type="Pfam" id="PF13023"/>
    </source>
</evidence>
<dbReference type="GO" id="GO:0002953">
    <property type="term" value="F:5'-deoxynucleotidase activity"/>
    <property type="evidence" value="ECO:0007669"/>
    <property type="project" value="UniProtKB-EC"/>
</dbReference>
<keyword evidence="11" id="KW-0460">Magnesium</keyword>
<reference evidence="15" key="2">
    <citation type="submission" date="2015-01" db="EMBL/GenBank/DDBJ databases">
        <title>Evolutionary Origins and Diversification of the Mycorrhizal Mutualists.</title>
        <authorList>
            <consortium name="DOE Joint Genome Institute"/>
            <consortium name="Mycorrhizal Genomics Consortium"/>
            <person name="Kohler A."/>
            <person name="Kuo A."/>
            <person name="Nagy L.G."/>
            <person name="Floudas D."/>
            <person name="Copeland A."/>
            <person name="Barry K.W."/>
            <person name="Cichocki N."/>
            <person name="Veneault-Fourrey C."/>
            <person name="LaButti K."/>
            <person name="Lindquist E.A."/>
            <person name="Lipzen A."/>
            <person name="Lundell T."/>
            <person name="Morin E."/>
            <person name="Murat C."/>
            <person name="Riley R."/>
            <person name="Ohm R."/>
            <person name="Sun H."/>
            <person name="Tunlid A."/>
            <person name="Henrissat B."/>
            <person name="Grigoriev I.V."/>
            <person name="Hibbett D.S."/>
            <person name="Martin F."/>
        </authorList>
    </citation>
    <scope>NUCLEOTIDE SEQUENCE [LARGE SCALE GENOMIC DNA]</scope>
    <source>
        <strain evidence="15">Ve08.2h10</strain>
    </source>
</reference>
<dbReference type="STRING" id="930991.A0A0D0DBQ9"/>
<organism evidence="14 15">
    <name type="scientific">Paxillus rubicundulus Ve08.2h10</name>
    <dbReference type="NCBI Taxonomy" id="930991"/>
    <lineage>
        <taxon>Eukaryota</taxon>
        <taxon>Fungi</taxon>
        <taxon>Dikarya</taxon>
        <taxon>Basidiomycota</taxon>
        <taxon>Agaricomycotina</taxon>
        <taxon>Agaricomycetes</taxon>
        <taxon>Agaricomycetidae</taxon>
        <taxon>Boletales</taxon>
        <taxon>Paxilineae</taxon>
        <taxon>Paxillaceae</taxon>
        <taxon>Paxillus</taxon>
    </lineage>
</organism>
<dbReference type="Gene3D" id="1.10.3210.10">
    <property type="entry name" value="Hypothetical protein af1432"/>
    <property type="match status" value="1"/>
</dbReference>
<accession>A0A0D0DBQ9</accession>
<dbReference type="AlphaFoldDB" id="A0A0D0DBQ9"/>
<dbReference type="PANTHER" id="PTHR11845:SF13">
    <property type="entry name" value="5'-DEOXYNUCLEOTIDASE HDDC2"/>
    <property type="match status" value="1"/>
</dbReference>
<evidence type="ECO:0000256" key="6">
    <source>
        <dbReference type="ARBA" id="ARBA00009999"/>
    </source>
</evidence>
<sequence>MENNTSTIPATKRTFPPLYKQTGNVETDRLAFFHVLERLKTQKRTGWVDHGIPNPESISDHMYRMSILAMCASDTALDISKCVMMCVVHDLAEAHVGDIAPNEGISKEEKRRLETEAMHNFVHGMLHASPAALRIEALWKEYEEGMTDEARFVKGTSQTHLDRLEMALQAREYEQAHSKSRGELQGFFDGSLPYLQHPEVRQWGEALARKREA</sequence>
<dbReference type="GO" id="GO:0046872">
    <property type="term" value="F:metal ion binding"/>
    <property type="evidence" value="ECO:0007669"/>
    <property type="project" value="UniProtKB-KW"/>
</dbReference>
<dbReference type="InParanoid" id="A0A0D0DBQ9"/>
<keyword evidence="10" id="KW-0378">Hydrolase</keyword>
<comment type="function">
    <text evidence="5">Catalyzes the dephosphorylation of the nucleoside 5'-monophosphates deoxyadenosine monophosphate (dAMP), deoxycytidine monophosphate (dCMP), deoxyguanosine monophosphate (dGMP) and deoxythymidine monophosphate (dTMP).</text>
</comment>
<evidence type="ECO:0000256" key="10">
    <source>
        <dbReference type="ARBA" id="ARBA00022801"/>
    </source>
</evidence>
<comment type="cofactor">
    <cofactor evidence="4">
        <name>Mg(2+)</name>
        <dbReference type="ChEBI" id="CHEBI:18420"/>
    </cofactor>
</comment>
<evidence type="ECO:0000256" key="1">
    <source>
        <dbReference type="ARBA" id="ARBA00001638"/>
    </source>
</evidence>